<proteinExistence type="predicted"/>
<dbReference type="AlphaFoldDB" id="A0AA88DVF4"/>
<sequence length="123" mass="13969">MAIMEKKAFLGVQKKRLPSKRNKKKNLLNKVLDYLKSDSYLFAPLTSSSSSSPSDCRSYKIGIKENDEEKKKKKLVKKVGDYLMSDCYMYAPLVVPPSSKPLGVPPKGDYQCIMLRLELFILS</sequence>
<dbReference type="EMBL" id="BTGU01000135">
    <property type="protein sequence ID" value="GMN62792.1"/>
    <property type="molecule type" value="Genomic_DNA"/>
</dbReference>
<organism evidence="1 2">
    <name type="scientific">Ficus carica</name>
    <name type="common">Common fig</name>
    <dbReference type="NCBI Taxonomy" id="3494"/>
    <lineage>
        <taxon>Eukaryota</taxon>
        <taxon>Viridiplantae</taxon>
        <taxon>Streptophyta</taxon>
        <taxon>Embryophyta</taxon>
        <taxon>Tracheophyta</taxon>
        <taxon>Spermatophyta</taxon>
        <taxon>Magnoliopsida</taxon>
        <taxon>eudicotyledons</taxon>
        <taxon>Gunneridae</taxon>
        <taxon>Pentapetalae</taxon>
        <taxon>rosids</taxon>
        <taxon>fabids</taxon>
        <taxon>Rosales</taxon>
        <taxon>Moraceae</taxon>
        <taxon>Ficeae</taxon>
        <taxon>Ficus</taxon>
    </lineage>
</organism>
<reference evidence="1" key="1">
    <citation type="submission" date="2023-07" db="EMBL/GenBank/DDBJ databases">
        <title>draft genome sequence of fig (Ficus carica).</title>
        <authorList>
            <person name="Takahashi T."/>
            <person name="Nishimura K."/>
        </authorList>
    </citation>
    <scope>NUCLEOTIDE SEQUENCE</scope>
</reference>
<comment type="caution">
    <text evidence="1">The sequence shown here is derived from an EMBL/GenBank/DDBJ whole genome shotgun (WGS) entry which is preliminary data.</text>
</comment>
<keyword evidence="2" id="KW-1185">Reference proteome</keyword>
<protein>
    <submittedName>
        <fullName evidence="1">Uncharacterized protein</fullName>
    </submittedName>
</protein>
<gene>
    <name evidence="1" type="ORF">TIFTF001_031872</name>
</gene>
<evidence type="ECO:0000313" key="1">
    <source>
        <dbReference type="EMBL" id="GMN62792.1"/>
    </source>
</evidence>
<dbReference type="PANTHER" id="PTHR36811:SF2">
    <property type="entry name" value="OS08G0444440 PROTEIN"/>
    <property type="match status" value="1"/>
</dbReference>
<evidence type="ECO:0000313" key="2">
    <source>
        <dbReference type="Proteomes" id="UP001187192"/>
    </source>
</evidence>
<dbReference type="PANTHER" id="PTHR36811">
    <property type="entry name" value="OS08G0444440 PROTEIN"/>
    <property type="match status" value="1"/>
</dbReference>
<accession>A0AA88DVF4</accession>
<dbReference type="Proteomes" id="UP001187192">
    <property type="component" value="Unassembled WGS sequence"/>
</dbReference>
<name>A0AA88DVF4_FICCA</name>